<dbReference type="InterPro" id="IPR002301">
    <property type="entry name" value="Ile-tRNA-ligase"/>
</dbReference>
<dbReference type="InterPro" id="IPR033909">
    <property type="entry name" value="RNR_small"/>
</dbReference>
<comment type="similarity">
    <text evidence="1">Belongs to the ribonucleoside diphosphate reductase small chain family.</text>
</comment>
<dbReference type="InterPro" id="IPR033708">
    <property type="entry name" value="Anticodon_Ile_BEm"/>
</dbReference>
<dbReference type="CDD" id="cd07960">
    <property type="entry name" value="Anticodon_Ia_Ile_BEm"/>
    <property type="match status" value="1"/>
</dbReference>
<dbReference type="SUPFAM" id="SSF52833">
    <property type="entry name" value="Thioredoxin-like"/>
    <property type="match status" value="1"/>
</dbReference>
<keyword evidence="3" id="KW-0547">Nucleotide-binding</keyword>
<dbReference type="SUPFAM" id="SSF52374">
    <property type="entry name" value="Nucleotidylyl transferase"/>
    <property type="match status" value="1"/>
</dbReference>
<dbReference type="InterPro" id="IPR013155">
    <property type="entry name" value="M/V/L/I-tRNA-synth_anticd-bd"/>
</dbReference>
<dbReference type="InterPro" id="IPR013766">
    <property type="entry name" value="Thioredoxin_domain"/>
</dbReference>
<dbReference type="InterPro" id="IPR009078">
    <property type="entry name" value="Ferritin-like_SF"/>
</dbReference>
<evidence type="ECO:0000259" key="8">
    <source>
        <dbReference type="PROSITE" id="PS51352"/>
    </source>
</evidence>
<dbReference type="EMBL" id="CAXAMM010012892">
    <property type="protein sequence ID" value="CAK9029963.1"/>
    <property type="molecule type" value="Genomic_DNA"/>
</dbReference>
<protein>
    <submittedName>
        <fullName evidence="9">Isoleucine--tRNA ligase (Isoleucyl-tRNA synthetase) (IleRS)</fullName>
    </submittedName>
</protein>
<dbReference type="Gene3D" id="1.10.10.830">
    <property type="entry name" value="Ile-tRNA synthetase CP2 domain-like"/>
    <property type="match status" value="1"/>
</dbReference>
<evidence type="ECO:0000256" key="1">
    <source>
        <dbReference type="ARBA" id="ARBA00009303"/>
    </source>
</evidence>
<evidence type="ECO:0000256" key="7">
    <source>
        <dbReference type="SAM" id="Phobius"/>
    </source>
</evidence>
<feature type="transmembrane region" description="Helical" evidence="7">
    <location>
        <begin position="256"/>
        <end position="277"/>
    </location>
</feature>
<evidence type="ECO:0000256" key="4">
    <source>
        <dbReference type="ARBA" id="ARBA00022840"/>
    </source>
</evidence>
<dbReference type="PANTHER" id="PTHR42765:SF1">
    <property type="entry name" value="ISOLEUCINE--TRNA LIGASE, MITOCHONDRIAL"/>
    <property type="match status" value="1"/>
</dbReference>
<keyword evidence="5" id="KW-0648">Protein biosynthesis</keyword>
<dbReference type="Pfam" id="PF08264">
    <property type="entry name" value="Anticodon_1"/>
    <property type="match status" value="1"/>
</dbReference>
<dbReference type="InterPro" id="IPR009008">
    <property type="entry name" value="Val/Leu/Ile-tRNA-synth_edit"/>
</dbReference>
<keyword evidence="4" id="KW-0067">ATP-binding</keyword>
<dbReference type="PRINTS" id="PR00984">
    <property type="entry name" value="TRNASYNTHILE"/>
</dbReference>
<comment type="caution">
    <text evidence="9">The sequence shown here is derived from an EMBL/GenBank/DDBJ whole genome shotgun (WGS) entry which is preliminary data.</text>
</comment>
<dbReference type="Pfam" id="PF00268">
    <property type="entry name" value="Ribonuc_red_sm"/>
    <property type="match status" value="1"/>
</dbReference>
<dbReference type="GO" id="GO:0016874">
    <property type="term" value="F:ligase activity"/>
    <property type="evidence" value="ECO:0007669"/>
    <property type="project" value="UniProtKB-KW"/>
</dbReference>
<evidence type="ECO:0000256" key="6">
    <source>
        <dbReference type="ARBA" id="ARBA00023146"/>
    </source>
</evidence>
<dbReference type="CDD" id="cd01049">
    <property type="entry name" value="RNRR2"/>
    <property type="match status" value="1"/>
</dbReference>
<dbReference type="PROSITE" id="PS51352">
    <property type="entry name" value="THIOREDOXIN_2"/>
    <property type="match status" value="1"/>
</dbReference>
<dbReference type="InterPro" id="IPR009080">
    <property type="entry name" value="tRNAsynth_Ia_anticodon-bd"/>
</dbReference>
<keyword evidence="10" id="KW-1185">Reference proteome</keyword>
<dbReference type="Gene3D" id="3.40.50.620">
    <property type="entry name" value="HUPs"/>
    <property type="match status" value="1"/>
</dbReference>
<dbReference type="SUPFAM" id="SSF47323">
    <property type="entry name" value="Anticodon-binding domain of a subclass of class I aminoacyl-tRNA synthetases"/>
    <property type="match status" value="1"/>
</dbReference>
<keyword evidence="2 9" id="KW-0436">Ligase</keyword>
<keyword evidence="7" id="KW-1133">Transmembrane helix</keyword>
<dbReference type="InterPro" id="IPR050081">
    <property type="entry name" value="Ile-tRNA_ligase"/>
</dbReference>
<dbReference type="PROSITE" id="PS00368">
    <property type="entry name" value="RIBORED_SMALL"/>
    <property type="match status" value="1"/>
</dbReference>
<dbReference type="InterPro" id="IPR012348">
    <property type="entry name" value="RNR-like"/>
</dbReference>
<dbReference type="InterPro" id="IPR036249">
    <property type="entry name" value="Thioredoxin-like_sf"/>
</dbReference>
<feature type="domain" description="Thioredoxin" evidence="8">
    <location>
        <begin position="4"/>
        <end position="137"/>
    </location>
</feature>
<dbReference type="SUPFAM" id="SSF47240">
    <property type="entry name" value="Ferritin-like"/>
    <property type="match status" value="1"/>
</dbReference>
<keyword evidence="7" id="KW-0472">Membrane</keyword>
<dbReference type="SUPFAM" id="SSF50677">
    <property type="entry name" value="ValRS/IleRS/LeuRS editing domain"/>
    <property type="match status" value="1"/>
</dbReference>
<reference evidence="9 10" key="1">
    <citation type="submission" date="2024-02" db="EMBL/GenBank/DDBJ databases">
        <authorList>
            <person name="Chen Y."/>
            <person name="Shah S."/>
            <person name="Dougan E. K."/>
            <person name="Thang M."/>
            <person name="Chan C."/>
        </authorList>
    </citation>
    <scope>NUCLEOTIDE SEQUENCE [LARGE SCALE GENOMIC DNA]</scope>
</reference>
<dbReference type="Gene3D" id="3.40.30.10">
    <property type="entry name" value="Glutaredoxin"/>
    <property type="match status" value="1"/>
</dbReference>
<dbReference type="Gene3D" id="1.10.620.20">
    <property type="entry name" value="Ribonucleotide Reductase, subunit A"/>
    <property type="match status" value="1"/>
</dbReference>
<evidence type="ECO:0000256" key="2">
    <source>
        <dbReference type="ARBA" id="ARBA00022598"/>
    </source>
</evidence>
<dbReference type="Proteomes" id="UP001642464">
    <property type="component" value="Unassembled WGS sequence"/>
</dbReference>
<accession>A0ABP0KTD2</accession>
<evidence type="ECO:0000313" key="9">
    <source>
        <dbReference type="EMBL" id="CAK9029963.1"/>
    </source>
</evidence>
<dbReference type="Pfam" id="PF00085">
    <property type="entry name" value="Thioredoxin"/>
    <property type="match status" value="1"/>
</dbReference>
<dbReference type="InterPro" id="IPR014729">
    <property type="entry name" value="Rossmann-like_a/b/a_fold"/>
</dbReference>
<dbReference type="Gene3D" id="1.10.730.20">
    <property type="match status" value="1"/>
</dbReference>
<proteinExistence type="inferred from homology"/>
<evidence type="ECO:0000256" key="3">
    <source>
        <dbReference type="ARBA" id="ARBA00022741"/>
    </source>
</evidence>
<dbReference type="InterPro" id="IPR000358">
    <property type="entry name" value="RNR_small_fam"/>
</dbReference>
<sequence>MAAQMIGKAAPDMALEVLVSGEKSKSNLLSLQKAGQAMIMDFFAPWCKACPKAAQHLDHLAETYSDRCQFVLICVDGLPHKTLIAPDGTVARNYEVTLPGDLEEALAKDTNSLAPQPKKSSISDKYKDLEKLDPLLKENPRRWDNKDWNGLNEGEQHFVKHVLAFFAASDGIVLENLAQQFSSEVQIPEARAFYGFQIAMENIHSETYSLLIEQYIKDPKEKDDLFDAIHTMPAVRDKASWAIQWMNRESSFAERLVAFAAVEGVLFSGSFCAIFWLKKRGLMPGLTFSNELISRDEGLHADFACLLYGMLQNKLPEEVVHDIIRGAVEVERKFICGALSCDLIGMNKDLMTQYIEFVADRLLTALGHSKIFGSSNPFDFMELISLQGKTNFFEKRVGEYQKAGDYLVGQKYGLEVAAPVDNAGNFTEEVGLESLVGANVLKDANSKVTDLLEEKNLLLLRKPYSHKYPYDWRSKKPVITRATPQWFASIDGLRSSVLKAMDEVQFIPESYANRMRPMVEGRSDWCISRQRSWGVPIPAFYRKDTGEPLLNTDVISHVREIIEERGSNAWFELSIAELLPEQYRDSADEYERGTDTMDVWFDSGSSWAYVEGELGSPVDLYLEGQDQHRGWFQSSLITSVAVNGRAPYKSVMTHGFCVDENGRKMSKSIGNVIDPRTIIEGGKNQKLEPARGADVLRFWVASVGFASDVSISLGILKSTEENVRRLRNRARFILGNIHDFDVATEGIPYEDLPVIDQCIIRRAENVFDQMKEAYDAYSFSVATKLLDRFTSVDLSSLYLDLAKDRLYTSGKTSHSRRSCQTVLRWILVNMTKAIAPVLCHLAEDIWQFLPPGEKARFAACLVAPTELVSSGTLLGDDPRWWDKVEFRNCAGFRN</sequence>
<name>A0ABP0KTD2_9DINO</name>
<organism evidence="9 10">
    <name type="scientific">Durusdinium trenchii</name>
    <dbReference type="NCBI Taxonomy" id="1381693"/>
    <lineage>
        <taxon>Eukaryota</taxon>
        <taxon>Sar</taxon>
        <taxon>Alveolata</taxon>
        <taxon>Dinophyceae</taxon>
        <taxon>Suessiales</taxon>
        <taxon>Symbiodiniaceae</taxon>
        <taxon>Durusdinium</taxon>
    </lineage>
</organism>
<dbReference type="PANTHER" id="PTHR42765">
    <property type="entry name" value="SOLEUCYL-TRNA SYNTHETASE"/>
    <property type="match status" value="1"/>
</dbReference>
<gene>
    <name evidence="9" type="ORF">SCF082_LOCUS19022</name>
</gene>
<keyword evidence="7" id="KW-0812">Transmembrane</keyword>
<evidence type="ECO:0000256" key="5">
    <source>
        <dbReference type="ARBA" id="ARBA00022917"/>
    </source>
</evidence>
<dbReference type="InterPro" id="IPR030475">
    <property type="entry name" value="RNR_small_AS"/>
</dbReference>
<keyword evidence="6" id="KW-0030">Aminoacyl-tRNA synthetase</keyword>
<evidence type="ECO:0000313" key="10">
    <source>
        <dbReference type="Proteomes" id="UP001642464"/>
    </source>
</evidence>